<dbReference type="InterPro" id="IPR000014">
    <property type="entry name" value="PAS"/>
</dbReference>
<feature type="transmembrane region" description="Helical" evidence="1">
    <location>
        <begin position="43"/>
        <end position="60"/>
    </location>
</feature>
<dbReference type="NCBIfam" id="TIGR00229">
    <property type="entry name" value="sensory_box"/>
    <property type="match status" value="1"/>
</dbReference>
<feature type="domain" description="PAS" evidence="3">
    <location>
        <begin position="245"/>
        <end position="280"/>
    </location>
</feature>
<dbReference type="Proteomes" id="UP001320159">
    <property type="component" value="Unassembled WGS sequence"/>
</dbReference>
<evidence type="ECO:0000259" key="3">
    <source>
        <dbReference type="PROSITE" id="PS50112"/>
    </source>
</evidence>
<dbReference type="Pfam" id="PF16927">
    <property type="entry name" value="HisKA_7TM"/>
    <property type="match status" value="1"/>
</dbReference>
<feature type="transmembrane region" description="Helical" evidence="1">
    <location>
        <begin position="181"/>
        <end position="201"/>
    </location>
</feature>
<dbReference type="InterPro" id="IPR035965">
    <property type="entry name" value="PAS-like_dom_sf"/>
</dbReference>
<comment type="caution">
    <text evidence="5">The sequence shown here is derived from an EMBL/GenBank/DDBJ whole genome shotgun (WGS) entry which is preliminary data.</text>
</comment>
<feature type="transmembrane region" description="Helical" evidence="1">
    <location>
        <begin position="213"/>
        <end position="230"/>
    </location>
</feature>
<keyword evidence="6" id="KW-1185">Reference proteome</keyword>
<evidence type="ECO:0000259" key="2">
    <source>
        <dbReference type="PROSITE" id="PS50109"/>
    </source>
</evidence>
<dbReference type="PANTHER" id="PTHR43065">
    <property type="entry name" value="SENSOR HISTIDINE KINASE"/>
    <property type="match status" value="1"/>
</dbReference>
<sequence>MARCTGGTILILDLSLNSLGYIIISIMAAILGHYTWKRRKVPGGTYFSILMAAVSFWALVTMGEPAAMSEDVSEMFSLLSYISVTWAGPLWLLFVLDYGYRDRWPITKKTMLICVVPVIIILLAITNELHGLIWLRPGHQDLVVFNHGAGLWANFIYTYILLLAGFVLLIWTVIRSYKKNFLKAAALLLGTMMPMITSIFWMVRFNPWADIDITPVAMGITILLYTWSIFGQRLFDIKPVAREVLVNSMADGVMVLSNEGDIVDLNPAAMKMLGAAESSIEQPVDTVLTKWPELVDYCRSDKEGSSEILINGHQEPSWIEIHTSPLCGGSGKYYGRLITLRDITKRKLAEEEIKRSNESLQAEVIERTHIEEALRLSNEALHAEIAERKRAEECLEISLKEKELLLKEIHHRVKNNLQIISSLMSLQALNTINENTSAHLRDTQGRIKSMALIHERLYLSRDLARIDFKEYVRSLIVSLKRSYALYPGIEVDTDIDNVFLDIDTAIPCGLIINELVSNSLKYAFKDTGSGRICVSMCCENDLYRLVVSDDGVGLPAGMDFRNTDSLGLQLVVTLTEQLKGNIEYPDRKGATFIITFNKNKE</sequence>
<dbReference type="Gene3D" id="3.30.565.10">
    <property type="entry name" value="Histidine kinase-like ATPase, C-terminal domain"/>
    <property type="match status" value="1"/>
</dbReference>
<dbReference type="PROSITE" id="PS50113">
    <property type="entry name" value="PAC"/>
    <property type="match status" value="1"/>
</dbReference>
<feature type="domain" description="Histidine kinase" evidence="2">
    <location>
        <begin position="408"/>
        <end position="600"/>
    </location>
</feature>
<dbReference type="InterPro" id="IPR031621">
    <property type="entry name" value="HisKA_7TM"/>
</dbReference>
<keyword evidence="1" id="KW-1133">Transmembrane helix</keyword>
<dbReference type="SMART" id="SM00387">
    <property type="entry name" value="HATPase_c"/>
    <property type="match status" value="1"/>
</dbReference>
<dbReference type="Pfam" id="PF07568">
    <property type="entry name" value="HisKA_2"/>
    <property type="match status" value="1"/>
</dbReference>
<protein>
    <recommendedName>
        <fullName evidence="7">PAS domain S-box-containing protein</fullName>
    </recommendedName>
</protein>
<gene>
    <name evidence="5" type="ORF">CUJ83_03550</name>
</gene>
<organism evidence="5 6">
    <name type="scientific">Methanooceanicella nereidis</name>
    <dbReference type="NCBI Taxonomy" id="2052831"/>
    <lineage>
        <taxon>Archaea</taxon>
        <taxon>Methanobacteriati</taxon>
        <taxon>Methanobacteriota</taxon>
        <taxon>Stenosarchaea group</taxon>
        <taxon>Methanomicrobia</taxon>
        <taxon>Methanocellales</taxon>
        <taxon>Methanocellaceae</taxon>
        <taxon>Methanooceanicella</taxon>
    </lineage>
</organism>
<dbReference type="PROSITE" id="PS50112">
    <property type="entry name" value="PAS"/>
    <property type="match status" value="1"/>
</dbReference>
<proteinExistence type="predicted"/>
<dbReference type="AlphaFoldDB" id="A0AAP2RDK6"/>
<keyword evidence="1" id="KW-0812">Transmembrane</keyword>
<feature type="transmembrane region" description="Helical" evidence="1">
    <location>
        <begin position="18"/>
        <end position="36"/>
    </location>
</feature>
<dbReference type="Pfam" id="PF13188">
    <property type="entry name" value="PAS_8"/>
    <property type="match status" value="1"/>
</dbReference>
<dbReference type="EMBL" id="PGCK01000002">
    <property type="protein sequence ID" value="MCD1294070.1"/>
    <property type="molecule type" value="Genomic_DNA"/>
</dbReference>
<keyword evidence="1" id="KW-0472">Membrane</keyword>
<dbReference type="PANTHER" id="PTHR43065:SF23">
    <property type="entry name" value="SENSOR HISTIDINE KINASE PDTAS"/>
    <property type="match status" value="1"/>
</dbReference>
<dbReference type="SUPFAM" id="SSF55785">
    <property type="entry name" value="PYP-like sensor domain (PAS domain)"/>
    <property type="match status" value="1"/>
</dbReference>
<dbReference type="InterPro" id="IPR036890">
    <property type="entry name" value="HATPase_C_sf"/>
</dbReference>
<evidence type="ECO:0000313" key="6">
    <source>
        <dbReference type="Proteomes" id="UP001320159"/>
    </source>
</evidence>
<name>A0AAP2RDK6_9EURY</name>
<feature type="domain" description="PAC" evidence="4">
    <location>
        <begin position="303"/>
        <end position="355"/>
    </location>
</feature>
<reference evidence="5 6" key="1">
    <citation type="submission" date="2017-11" db="EMBL/GenBank/DDBJ databases">
        <title>Isolation and Characterization of Family Methanocellaceae Species from Potential Methane Hydrate Area Offshore Southwestern Taiwan.</title>
        <authorList>
            <person name="Zhang W.-L."/>
            <person name="Chen W.-C."/>
            <person name="Lai M.-C."/>
            <person name="Chen S.-C."/>
        </authorList>
    </citation>
    <scope>NUCLEOTIDE SEQUENCE [LARGE SCALE GENOMIC DNA]</scope>
    <source>
        <strain evidence="5 6">CWC-04</strain>
    </source>
</reference>
<evidence type="ECO:0000313" key="5">
    <source>
        <dbReference type="EMBL" id="MCD1294070.1"/>
    </source>
</evidence>
<dbReference type="CDD" id="cd00130">
    <property type="entry name" value="PAS"/>
    <property type="match status" value="1"/>
</dbReference>
<evidence type="ECO:0008006" key="7">
    <source>
        <dbReference type="Google" id="ProtNLM"/>
    </source>
</evidence>
<dbReference type="Gene3D" id="3.30.450.20">
    <property type="entry name" value="PAS domain"/>
    <property type="match status" value="2"/>
</dbReference>
<feature type="transmembrane region" description="Helical" evidence="1">
    <location>
        <begin position="155"/>
        <end position="174"/>
    </location>
</feature>
<dbReference type="Pfam" id="PF02518">
    <property type="entry name" value="HATPase_c"/>
    <property type="match status" value="1"/>
</dbReference>
<dbReference type="InterPro" id="IPR011495">
    <property type="entry name" value="Sig_transdc_His_kin_sub2_dim/P"/>
</dbReference>
<dbReference type="SUPFAM" id="SSF55874">
    <property type="entry name" value="ATPase domain of HSP90 chaperone/DNA topoisomerase II/histidine kinase"/>
    <property type="match status" value="1"/>
</dbReference>
<evidence type="ECO:0000259" key="4">
    <source>
        <dbReference type="PROSITE" id="PS50113"/>
    </source>
</evidence>
<feature type="transmembrane region" description="Helical" evidence="1">
    <location>
        <begin position="112"/>
        <end position="135"/>
    </location>
</feature>
<accession>A0AAP2RDK6</accession>
<feature type="transmembrane region" description="Helical" evidence="1">
    <location>
        <begin position="80"/>
        <end position="100"/>
    </location>
</feature>
<evidence type="ECO:0000256" key="1">
    <source>
        <dbReference type="SAM" id="Phobius"/>
    </source>
</evidence>
<dbReference type="InterPro" id="IPR000700">
    <property type="entry name" value="PAS-assoc_C"/>
</dbReference>
<dbReference type="InterPro" id="IPR005467">
    <property type="entry name" value="His_kinase_dom"/>
</dbReference>
<dbReference type="PROSITE" id="PS50109">
    <property type="entry name" value="HIS_KIN"/>
    <property type="match status" value="1"/>
</dbReference>
<dbReference type="InterPro" id="IPR003594">
    <property type="entry name" value="HATPase_dom"/>
</dbReference>